<dbReference type="InterPro" id="IPR036388">
    <property type="entry name" value="WH-like_DNA-bd_sf"/>
</dbReference>
<dbReference type="EMBL" id="CP117880">
    <property type="protein sequence ID" value="WDF70841.1"/>
    <property type="molecule type" value="Genomic_DNA"/>
</dbReference>
<keyword evidence="6" id="KW-1185">Reference proteome</keyword>
<sequence length="78" mass="9073">MKFNELSRTAGITPRILSKELHELELNGLVCRTVLETKPVTVEYSLTEYSYTLSGVIISMCKWGEKHREMTINRNRKQ</sequence>
<dbReference type="InterPro" id="IPR036390">
    <property type="entry name" value="WH_DNA-bd_sf"/>
</dbReference>
<proteinExistence type="predicted"/>
<dbReference type="PANTHER" id="PTHR33204">
    <property type="entry name" value="TRANSCRIPTIONAL REGULATOR, MARR FAMILY"/>
    <property type="match status" value="1"/>
</dbReference>
<dbReference type="RefSeq" id="WP_274269545.1">
    <property type="nucleotide sequence ID" value="NZ_CP117880.1"/>
</dbReference>
<dbReference type="InterPro" id="IPR002577">
    <property type="entry name" value="HTH_HxlR"/>
</dbReference>
<dbReference type="Gene3D" id="1.10.10.10">
    <property type="entry name" value="Winged helix-like DNA-binding domain superfamily/Winged helix DNA-binding domain"/>
    <property type="match status" value="1"/>
</dbReference>
<gene>
    <name evidence="5" type="ORF">PQ465_08570</name>
</gene>
<dbReference type="Proteomes" id="UP001221558">
    <property type="component" value="Chromosome"/>
</dbReference>
<accession>A0ABY7WR04</accession>
<keyword evidence="1" id="KW-0805">Transcription regulation</keyword>
<evidence type="ECO:0000256" key="1">
    <source>
        <dbReference type="ARBA" id="ARBA00023015"/>
    </source>
</evidence>
<evidence type="ECO:0000313" key="5">
    <source>
        <dbReference type="EMBL" id="WDF70841.1"/>
    </source>
</evidence>
<feature type="domain" description="HTH hxlR-type" evidence="4">
    <location>
        <begin position="1"/>
        <end position="72"/>
    </location>
</feature>
<dbReference type="Pfam" id="PF01638">
    <property type="entry name" value="HxlR"/>
    <property type="match status" value="1"/>
</dbReference>
<protein>
    <submittedName>
        <fullName evidence="5">Helix-turn-helix domain-containing protein</fullName>
    </submittedName>
</protein>
<evidence type="ECO:0000313" key="6">
    <source>
        <dbReference type="Proteomes" id="UP001221558"/>
    </source>
</evidence>
<evidence type="ECO:0000259" key="4">
    <source>
        <dbReference type="PROSITE" id="PS51118"/>
    </source>
</evidence>
<organism evidence="5 6">
    <name type="scientific">Sphingobacterium oryzagri</name>
    <dbReference type="NCBI Taxonomy" id="3025669"/>
    <lineage>
        <taxon>Bacteria</taxon>
        <taxon>Pseudomonadati</taxon>
        <taxon>Bacteroidota</taxon>
        <taxon>Sphingobacteriia</taxon>
        <taxon>Sphingobacteriales</taxon>
        <taxon>Sphingobacteriaceae</taxon>
        <taxon>Sphingobacterium</taxon>
    </lineage>
</organism>
<reference evidence="5 6" key="1">
    <citation type="submission" date="2023-02" db="EMBL/GenBank/DDBJ databases">
        <title>Genome sequence of Sphingobacterium sp. KACC 22765.</title>
        <authorList>
            <person name="Kim S."/>
            <person name="Heo J."/>
            <person name="Kwon S.-W."/>
        </authorList>
    </citation>
    <scope>NUCLEOTIDE SEQUENCE [LARGE SCALE GENOMIC DNA]</scope>
    <source>
        <strain evidence="5 6">KACC 22765</strain>
    </source>
</reference>
<evidence type="ECO:0000256" key="2">
    <source>
        <dbReference type="ARBA" id="ARBA00023125"/>
    </source>
</evidence>
<evidence type="ECO:0000256" key="3">
    <source>
        <dbReference type="ARBA" id="ARBA00023163"/>
    </source>
</evidence>
<dbReference type="SUPFAM" id="SSF46785">
    <property type="entry name" value="Winged helix' DNA-binding domain"/>
    <property type="match status" value="1"/>
</dbReference>
<dbReference type="PROSITE" id="PS51118">
    <property type="entry name" value="HTH_HXLR"/>
    <property type="match status" value="1"/>
</dbReference>
<name>A0ABY7WR04_9SPHI</name>
<keyword evidence="2" id="KW-0238">DNA-binding</keyword>
<keyword evidence="3" id="KW-0804">Transcription</keyword>